<reference evidence="2 3" key="1">
    <citation type="submission" date="2019-02" db="EMBL/GenBank/DDBJ databases">
        <title>Deep-cultivation of Planctomycetes and their phenomic and genomic characterization uncovers novel biology.</title>
        <authorList>
            <person name="Wiegand S."/>
            <person name="Jogler M."/>
            <person name="Boedeker C."/>
            <person name="Pinto D."/>
            <person name="Vollmers J."/>
            <person name="Rivas-Marin E."/>
            <person name="Kohn T."/>
            <person name="Peeters S.H."/>
            <person name="Heuer A."/>
            <person name="Rast P."/>
            <person name="Oberbeckmann S."/>
            <person name="Bunk B."/>
            <person name="Jeske O."/>
            <person name="Meyerdierks A."/>
            <person name="Storesund J.E."/>
            <person name="Kallscheuer N."/>
            <person name="Luecker S."/>
            <person name="Lage O.M."/>
            <person name="Pohl T."/>
            <person name="Merkel B.J."/>
            <person name="Hornburger P."/>
            <person name="Mueller R.-W."/>
            <person name="Bruemmer F."/>
            <person name="Labrenz M."/>
            <person name="Spormann A.M."/>
            <person name="Op den Camp H."/>
            <person name="Overmann J."/>
            <person name="Amann R."/>
            <person name="Jetten M.S.M."/>
            <person name="Mascher T."/>
            <person name="Medema M.H."/>
            <person name="Devos D.P."/>
            <person name="Kaster A.-K."/>
            <person name="Ovreas L."/>
            <person name="Rohde M."/>
            <person name="Galperin M.Y."/>
            <person name="Jogler C."/>
        </authorList>
    </citation>
    <scope>NUCLEOTIDE SEQUENCE [LARGE SCALE GENOMIC DNA]</scope>
    <source>
        <strain evidence="2 3">Pla110</strain>
    </source>
</reference>
<keyword evidence="3" id="KW-1185">Reference proteome</keyword>
<dbReference type="EC" id="3.1.4.46" evidence="2"/>
<feature type="domain" description="GP-PDE" evidence="1">
    <location>
        <begin position="19"/>
        <end position="264"/>
    </location>
</feature>
<gene>
    <name evidence="2" type="primary">ugpQ_1</name>
    <name evidence="2" type="ORF">Pla110_15890</name>
</gene>
<name>A0A518CKW4_9PLAN</name>
<proteinExistence type="predicted"/>
<dbReference type="OrthoDB" id="238714at2"/>
<dbReference type="Gene3D" id="3.20.20.190">
    <property type="entry name" value="Phosphatidylinositol (PI) phosphodiesterase"/>
    <property type="match status" value="1"/>
</dbReference>
<evidence type="ECO:0000313" key="3">
    <source>
        <dbReference type="Proteomes" id="UP000317178"/>
    </source>
</evidence>
<organism evidence="2 3">
    <name type="scientific">Polystyrenella longa</name>
    <dbReference type="NCBI Taxonomy" id="2528007"/>
    <lineage>
        <taxon>Bacteria</taxon>
        <taxon>Pseudomonadati</taxon>
        <taxon>Planctomycetota</taxon>
        <taxon>Planctomycetia</taxon>
        <taxon>Planctomycetales</taxon>
        <taxon>Planctomycetaceae</taxon>
        <taxon>Polystyrenella</taxon>
    </lineage>
</organism>
<dbReference type="GO" id="GO:0008889">
    <property type="term" value="F:glycerophosphodiester phosphodiesterase activity"/>
    <property type="evidence" value="ECO:0007669"/>
    <property type="project" value="UniProtKB-EC"/>
</dbReference>
<dbReference type="PANTHER" id="PTHR46211">
    <property type="entry name" value="GLYCEROPHOSPHORYL DIESTER PHOSPHODIESTERASE"/>
    <property type="match status" value="1"/>
</dbReference>
<dbReference type="InterPro" id="IPR017946">
    <property type="entry name" value="PLC-like_Pdiesterase_TIM-brl"/>
</dbReference>
<dbReference type="SUPFAM" id="SSF51695">
    <property type="entry name" value="PLC-like phosphodiesterases"/>
    <property type="match status" value="1"/>
</dbReference>
<evidence type="ECO:0000259" key="1">
    <source>
        <dbReference type="PROSITE" id="PS51704"/>
    </source>
</evidence>
<protein>
    <submittedName>
        <fullName evidence="2">Glycerophosphoryl diester phosphodiesterase</fullName>
        <ecNumber evidence="2">3.1.4.46</ecNumber>
    </submittedName>
</protein>
<dbReference type="EMBL" id="CP036281">
    <property type="protein sequence ID" value="QDU79870.1"/>
    <property type="molecule type" value="Genomic_DNA"/>
</dbReference>
<evidence type="ECO:0000313" key="2">
    <source>
        <dbReference type="EMBL" id="QDU79870.1"/>
    </source>
</evidence>
<dbReference type="InterPro" id="IPR030395">
    <property type="entry name" value="GP_PDE_dom"/>
</dbReference>
<dbReference type="PROSITE" id="PS51704">
    <property type="entry name" value="GP_PDE"/>
    <property type="match status" value="1"/>
</dbReference>
<dbReference type="Proteomes" id="UP000317178">
    <property type="component" value="Chromosome"/>
</dbReference>
<dbReference type="CDD" id="cd08582">
    <property type="entry name" value="GDPD_like_2"/>
    <property type="match status" value="1"/>
</dbReference>
<dbReference type="KEGG" id="plon:Pla110_15890"/>
<dbReference type="Pfam" id="PF03009">
    <property type="entry name" value="GDPD"/>
    <property type="match status" value="1"/>
</dbReference>
<dbReference type="GO" id="GO:0006629">
    <property type="term" value="P:lipid metabolic process"/>
    <property type="evidence" value="ECO:0007669"/>
    <property type="project" value="InterPro"/>
</dbReference>
<dbReference type="AlphaFoldDB" id="A0A518CKW4"/>
<dbReference type="PANTHER" id="PTHR46211:SF1">
    <property type="entry name" value="GLYCEROPHOSPHODIESTER PHOSPHODIESTERASE, CYTOPLASMIC"/>
    <property type="match status" value="1"/>
</dbReference>
<sequence length="266" mass="29264">MVIATIASGGINTPALQAVEIVAHRGASHDAPENTLASVNLAWEKNTDGVEIDVYLSKDNQIVAFHDKTMKRTGGGTDLRIVDQTLAELKKLDAGSWKSPKYKGEQIPLLSEILPTIPEGKRLFIEVKCGPEIVPFLKADLKKAGRKADQTCVICFGSDVCRDVKQEMPELKVYWLSGQRKDKETGEWTPKLESLIETAQSIHADGLDLNANEKIDAEFVQQVKQANLGLYVWTVNNPDEANRLAKAGVDGITTDRPAFLRDALEK</sequence>
<keyword evidence="2" id="KW-0378">Hydrolase</keyword>
<accession>A0A518CKW4</accession>